<gene>
    <name evidence="1" type="ORF">FPQ14_00260</name>
</gene>
<dbReference type="PROSITE" id="PS51257">
    <property type="entry name" value="PROKAR_LIPOPROTEIN"/>
    <property type="match status" value="1"/>
</dbReference>
<dbReference type="Pfam" id="PF20404">
    <property type="entry name" value="DUF6694"/>
    <property type="match status" value="1"/>
</dbReference>
<protein>
    <recommendedName>
        <fullName evidence="3">Lipoprotein</fullName>
    </recommendedName>
</protein>
<reference evidence="1 2" key="1">
    <citation type="submission" date="2019-07" db="EMBL/GenBank/DDBJ databases">
        <title>Gilliamella genomes.</title>
        <authorList>
            <person name="Zheng H."/>
        </authorList>
    </citation>
    <scope>NUCLEOTIDE SEQUENCE [LARGE SCALE GENOMIC DNA]</scope>
    <source>
        <strain evidence="1 2">W8131</strain>
    </source>
</reference>
<evidence type="ECO:0008006" key="3">
    <source>
        <dbReference type="Google" id="ProtNLM"/>
    </source>
</evidence>
<dbReference type="AlphaFoldDB" id="A0A556RS72"/>
<dbReference type="Proteomes" id="UP000319138">
    <property type="component" value="Unassembled WGS sequence"/>
</dbReference>
<sequence length="98" mass="10448">MFKKLLAVSLLSFVLVGCGDDAPKLDLSSKETYTTSAQKAGEKLSDTDKVAFARAMVKVAATAATNQANSGDENKIFAEIKSKLDGKTAKEVISEFDK</sequence>
<dbReference type="EMBL" id="VMHL01000001">
    <property type="protein sequence ID" value="TSJ91740.1"/>
    <property type="molecule type" value="Genomic_DNA"/>
</dbReference>
<dbReference type="RefSeq" id="WP_144187407.1">
    <property type="nucleotide sequence ID" value="NZ_VMHL01000001.1"/>
</dbReference>
<accession>A0A556RS72</accession>
<evidence type="ECO:0000313" key="1">
    <source>
        <dbReference type="EMBL" id="TSJ91740.1"/>
    </source>
</evidence>
<comment type="caution">
    <text evidence="1">The sequence shown here is derived from an EMBL/GenBank/DDBJ whole genome shotgun (WGS) entry which is preliminary data.</text>
</comment>
<proteinExistence type="predicted"/>
<organism evidence="1 2">
    <name type="scientific">Gilliamella apicola</name>
    <dbReference type="NCBI Taxonomy" id="1196095"/>
    <lineage>
        <taxon>Bacteria</taxon>
        <taxon>Pseudomonadati</taxon>
        <taxon>Pseudomonadota</taxon>
        <taxon>Gammaproteobacteria</taxon>
        <taxon>Orbales</taxon>
        <taxon>Orbaceae</taxon>
        <taxon>Gilliamella</taxon>
    </lineage>
</organism>
<name>A0A556RS72_9GAMM</name>
<evidence type="ECO:0000313" key="2">
    <source>
        <dbReference type="Proteomes" id="UP000319138"/>
    </source>
</evidence>
<dbReference type="InterPro" id="IPR046516">
    <property type="entry name" value="DUF6694"/>
</dbReference>